<gene>
    <name evidence="1" type="ORF">EG244_19375</name>
</gene>
<dbReference type="Proteomes" id="UP000282125">
    <property type="component" value="Unassembled WGS sequence"/>
</dbReference>
<dbReference type="RefSeq" id="WP_124966807.1">
    <property type="nucleotide sequence ID" value="NZ_RRAZ01000057.1"/>
</dbReference>
<evidence type="ECO:0000313" key="1">
    <source>
        <dbReference type="EMBL" id="RRH68356.1"/>
    </source>
</evidence>
<organism evidence="1 2">
    <name type="scientific">Falsigemmobacter faecalis</name>
    <dbReference type="NCBI Taxonomy" id="2488730"/>
    <lineage>
        <taxon>Bacteria</taxon>
        <taxon>Pseudomonadati</taxon>
        <taxon>Pseudomonadota</taxon>
        <taxon>Alphaproteobacteria</taxon>
        <taxon>Rhodobacterales</taxon>
        <taxon>Paracoccaceae</taxon>
        <taxon>Falsigemmobacter</taxon>
    </lineage>
</organism>
<dbReference type="EMBL" id="RRAZ01000057">
    <property type="protein sequence ID" value="RRH68356.1"/>
    <property type="molecule type" value="Genomic_DNA"/>
</dbReference>
<sequence length="108" mass="10648">MKNYIQKGETLTIPAPVTVLSGEPVIAGAIVGIASGDALSGAAVDVATSGVFELPKVAANAFALGAPVYWDADDKLATSTATDNTKLGVAVAAAAASTATVQVRLSGF</sequence>
<dbReference type="OrthoDB" id="5365964at2"/>
<protein>
    <submittedName>
        <fullName evidence="1">DUF2190 family protein</fullName>
    </submittedName>
</protein>
<proteinExistence type="predicted"/>
<dbReference type="AlphaFoldDB" id="A0A3P3D437"/>
<comment type="caution">
    <text evidence="1">The sequence shown here is derived from an EMBL/GenBank/DDBJ whole genome shotgun (WGS) entry which is preliminary data.</text>
</comment>
<keyword evidence="2" id="KW-1185">Reference proteome</keyword>
<reference evidence="1 2" key="1">
    <citation type="submission" date="2018-11" db="EMBL/GenBank/DDBJ databases">
        <title>Gemmobacter sp. nov., YIM 102744-1 draft genome.</title>
        <authorList>
            <person name="Li G."/>
            <person name="Jiang Y."/>
        </authorList>
    </citation>
    <scope>NUCLEOTIDE SEQUENCE [LARGE SCALE GENOMIC DNA]</scope>
    <source>
        <strain evidence="1 2">YIM 102744-1</strain>
    </source>
</reference>
<name>A0A3P3D437_9RHOB</name>
<dbReference type="Pfam" id="PF09956">
    <property type="entry name" value="Phage_cement_2"/>
    <property type="match status" value="1"/>
</dbReference>
<accession>A0A3P3D437</accession>
<dbReference type="PIRSF" id="PIRSF030771">
    <property type="entry name" value="UCP030771"/>
    <property type="match status" value="1"/>
</dbReference>
<evidence type="ECO:0000313" key="2">
    <source>
        <dbReference type="Proteomes" id="UP000282125"/>
    </source>
</evidence>
<dbReference type="InterPro" id="IPR011231">
    <property type="entry name" value="Phage_VT1-Sakai_H0018"/>
</dbReference>